<organism evidence="1 2">
    <name type="scientific">Fervidobacterium thailandense</name>
    <dbReference type="NCBI Taxonomy" id="1008305"/>
    <lineage>
        <taxon>Bacteria</taxon>
        <taxon>Thermotogati</taxon>
        <taxon>Thermotogota</taxon>
        <taxon>Thermotogae</taxon>
        <taxon>Thermotogales</taxon>
        <taxon>Fervidobacteriaceae</taxon>
        <taxon>Fervidobacterium</taxon>
    </lineage>
</organism>
<accession>A0A1E3G5I7</accession>
<sequence>MEHLDEELKEVSCPECIRCGWCCKQTVCYYGEWDYQKWQCKFLTDDNLCSKYDEIVRYESQLGLDPGLFGSGCCLNFMNPYRVKIMLESQQGGRCEENEANG</sequence>
<evidence type="ECO:0000313" key="2">
    <source>
        <dbReference type="Proteomes" id="UP000094570"/>
    </source>
</evidence>
<dbReference type="Proteomes" id="UP000094570">
    <property type="component" value="Unassembled WGS sequence"/>
</dbReference>
<dbReference type="EMBL" id="LWAF01000001">
    <property type="protein sequence ID" value="ODN31474.1"/>
    <property type="molecule type" value="Genomic_DNA"/>
</dbReference>
<dbReference type="AlphaFoldDB" id="A0A1E3G5I7"/>
<gene>
    <name evidence="1" type="ORF">A4H02_01135</name>
</gene>
<protein>
    <submittedName>
        <fullName evidence="1">Uncharacterized protein</fullName>
    </submittedName>
</protein>
<evidence type="ECO:0000313" key="1">
    <source>
        <dbReference type="EMBL" id="ODN31474.1"/>
    </source>
</evidence>
<dbReference type="OrthoDB" id="47577at2"/>
<comment type="caution">
    <text evidence="1">The sequence shown here is derived from an EMBL/GenBank/DDBJ whole genome shotgun (WGS) entry which is preliminary data.</text>
</comment>
<proteinExistence type="predicted"/>
<name>A0A1E3G5I7_9BACT</name>
<reference evidence="2" key="1">
    <citation type="submission" date="2016-04" db="EMBL/GenBank/DDBJ databases">
        <title>The genome sequence project of a novel Fervidobacterium isolate from a hot spring in Thailand.</title>
        <authorList>
            <person name="Gonzalez J.M."/>
            <person name="Cuecas A."/>
            <person name="Kanoksilapatham W."/>
        </authorList>
    </citation>
    <scope>NUCLEOTIDE SEQUENCE [LARGE SCALE GENOMIC DNA]</scope>
    <source>
        <strain evidence="2">FC2004</strain>
    </source>
</reference>
<keyword evidence="2" id="KW-1185">Reference proteome</keyword>
<dbReference type="STRING" id="1008305.A4H02_01135"/>